<dbReference type="EMBL" id="MU865473">
    <property type="protein sequence ID" value="KAK4222410.1"/>
    <property type="molecule type" value="Genomic_DNA"/>
</dbReference>
<organism evidence="3 4">
    <name type="scientific">Podospora fimiseda</name>
    <dbReference type="NCBI Taxonomy" id="252190"/>
    <lineage>
        <taxon>Eukaryota</taxon>
        <taxon>Fungi</taxon>
        <taxon>Dikarya</taxon>
        <taxon>Ascomycota</taxon>
        <taxon>Pezizomycotina</taxon>
        <taxon>Sordariomycetes</taxon>
        <taxon>Sordariomycetidae</taxon>
        <taxon>Sordariales</taxon>
        <taxon>Podosporaceae</taxon>
        <taxon>Podospora</taxon>
    </lineage>
</organism>
<dbReference type="AlphaFoldDB" id="A0AAN6YR66"/>
<sequence length="210" mass="23367">MSPPSLFLSFLFIIILSTIQKQNKKTHTRKKTQSSSSKHQRSKKQISAISISPPLLLASHTMLFVYPSAPPSPFAFASKTPKLHSHHPTYPPTHLDFPHLGTAVAESQINRCGQVHIPLSPSVCPPARQQKEQKQKPYPVVYGRLCLHAENEPTKQDKRRGFLSVGPCMRSKHGCPPGATPTSLMASRRKKEENVSCRVMKNLHPSLPNS</sequence>
<evidence type="ECO:0000256" key="1">
    <source>
        <dbReference type="SAM" id="MobiDB-lite"/>
    </source>
</evidence>
<keyword evidence="4" id="KW-1185">Reference proteome</keyword>
<protein>
    <submittedName>
        <fullName evidence="3">Uncharacterized protein</fullName>
    </submittedName>
</protein>
<evidence type="ECO:0000313" key="4">
    <source>
        <dbReference type="Proteomes" id="UP001301958"/>
    </source>
</evidence>
<evidence type="ECO:0000256" key="2">
    <source>
        <dbReference type="SAM" id="SignalP"/>
    </source>
</evidence>
<feature type="region of interest" description="Disordered" evidence="1">
    <location>
        <begin position="23"/>
        <end position="46"/>
    </location>
</feature>
<comment type="caution">
    <text evidence="3">The sequence shown here is derived from an EMBL/GenBank/DDBJ whole genome shotgun (WGS) entry which is preliminary data.</text>
</comment>
<reference evidence="3" key="2">
    <citation type="submission" date="2023-05" db="EMBL/GenBank/DDBJ databases">
        <authorList>
            <consortium name="Lawrence Berkeley National Laboratory"/>
            <person name="Steindorff A."/>
            <person name="Hensen N."/>
            <person name="Bonometti L."/>
            <person name="Westerberg I."/>
            <person name="Brannstrom I.O."/>
            <person name="Guillou S."/>
            <person name="Cros-Aarteil S."/>
            <person name="Calhoun S."/>
            <person name="Haridas S."/>
            <person name="Kuo A."/>
            <person name="Mondo S."/>
            <person name="Pangilinan J."/>
            <person name="Riley R."/>
            <person name="Labutti K."/>
            <person name="Andreopoulos B."/>
            <person name="Lipzen A."/>
            <person name="Chen C."/>
            <person name="Yanf M."/>
            <person name="Daum C."/>
            <person name="Ng V."/>
            <person name="Clum A."/>
            <person name="Ohm R."/>
            <person name="Martin F."/>
            <person name="Silar P."/>
            <person name="Natvig D."/>
            <person name="Lalanne C."/>
            <person name="Gautier V."/>
            <person name="Ament-Velasquez S.L."/>
            <person name="Kruys A."/>
            <person name="Hutchinson M.I."/>
            <person name="Powell A.J."/>
            <person name="Barry K."/>
            <person name="Miller A.N."/>
            <person name="Grigoriev I.V."/>
            <person name="Debuchy R."/>
            <person name="Gladieux P."/>
            <person name="Thoren M.H."/>
            <person name="Johannesson H."/>
        </authorList>
    </citation>
    <scope>NUCLEOTIDE SEQUENCE</scope>
    <source>
        <strain evidence="3">CBS 990.96</strain>
    </source>
</reference>
<gene>
    <name evidence="3" type="ORF">QBC38DRAFT_82453</name>
</gene>
<proteinExistence type="predicted"/>
<evidence type="ECO:0000313" key="3">
    <source>
        <dbReference type="EMBL" id="KAK4222410.1"/>
    </source>
</evidence>
<keyword evidence="2" id="KW-0732">Signal</keyword>
<accession>A0AAN6YR66</accession>
<feature type="chain" id="PRO_5042883905" evidence="2">
    <location>
        <begin position="22"/>
        <end position="210"/>
    </location>
</feature>
<feature type="signal peptide" evidence="2">
    <location>
        <begin position="1"/>
        <end position="21"/>
    </location>
</feature>
<name>A0AAN6YR66_9PEZI</name>
<reference evidence="3" key="1">
    <citation type="journal article" date="2023" name="Mol. Phylogenet. Evol.">
        <title>Genome-scale phylogeny and comparative genomics of the fungal order Sordariales.</title>
        <authorList>
            <person name="Hensen N."/>
            <person name="Bonometti L."/>
            <person name="Westerberg I."/>
            <person name="Brannstrom I.O."/>
            <person name="Guillou S."/>
            <person name="Cros-Aarteil S."/>
            <person name="Calhoun S."/>
            <person name="Haridas S."/>
            <person name="Kuo A."/>
            <person name="Mondo S."/>
            <person name="Pangilinan J."/>
            <person name="Riley R."/>
            <person name="LaButti K."/>
            <person name="Andreopoulos B."/>
            <person name="Lipzen A."/>
            <person name="Chen C."/>
            <person name="Yan M."/>
            <person name="Daum C."/>
            <person name="Ng V."/>
            <person name="Clum A."/>
            <person name="Steindorff A."/>
            <person name="Ohm R.A."/>
            <person name="Martin F."/>
            <person name="Silar P."/>
            <person name="Natvig D.O."/>
            <person name="Lalanne C."/>
            <person name="Gautier V."/>
            <person name="Ament-Velasquez S.L."/>
            <person name="Kruys A."/>
            <person name="Hutchinson M.I."/>
            <person name="Powell A.J."/>
            <person name="Barry K."/>
            <person name="Miller A.N."/>
            <person name="Grigoriev I.V."/>
            <person name="Debuchy R."/>
            <person name="Gladieux P."/>
            <person name="Hiltunen Thoren M."/>
            <person name="Johannesson H."/>
        </authorList>
    </citation>
    <scope>NUCLEOTIDE SEQUENCE</scope>
    <source>
        <strain evidence="3">CBS 990.96</strain>
    </source>
</reference>
<dbReference type="Proteomes" id="UP001301958">
    <property type="component" value="Unassembled WGS sequence"/>
</dbReference>
<feature type="compositionally biased region" description="Basic residues" evidence="1">
    <location>
        <begin position="23"/>
        <end position="44"/>
    </location>
</feature>